<dbReference type="Proteomes" id="UP000190648">
    <property type="component" value="Unassembled WGS sequence"/>
</dbReference>
<accession>A0A1V4KYZ8</accession>
<proteinExistence type="predicted"/>
<evidence type="ECO:0000313" key="1">
    <source>
        <dbReference type="EMBL" id="OPJ89660.1"/>
    </source>
</evidence>
<reference evidence="1 2" key="1">
    <citation type="submission" date="2016-02" db="EMBL/GenBank/DDBJ databases">
        <title>Band-tailed pigeon sequencing and assembly.</title>
        <authorList>
            <person name="Soares A.E."/>
            <person name="Novak B.J."/>
            <person name="Rice E.S."/>
            <person name="O'Connell B."/>
            <person name="Chang D."/>
            <person name="Weber S."/>
            <person name="Shapiro B."/>
        </authorList>
    </citation>
    <scope>NUCLEOTIDE SEQUENCE [LARGE SCALE GENOMIC DNA]</scope>
    <source>
        <strain evidence="1">BTP2013</strain>
        <tissue evidence="1">Blood</tissue>
    </source>
</reference>
<gene>
    <name evidence="1" type="ORF">AV530_003832</name>
</gene>
<evidence type="ECO:0000313" key="2">
    <source>
        <dbReference type="Proteomes" id="UP000190648"/>
    </source>
</evidence>
<keyword evidence="2" id="KW-1185">Reference proteome</keyword>
<comment type="caution">
    <text evidence="1">The sequence shown here is derived from an EMBL/GenBank/DDBJ whole genome shotgun (WGS) entry which is preliminary data.</text>
</comment>
<dbReference type="AlphaFoldDB" id="A0A1V4KYZ8"/>
<protein>
    <submittedName>
        <fullName evidence="1">Uncharacterized protein</fullName>
    </submittedName>
</protein>
<name>A0A1V4KYZ8_PATFA</name>
<sequence>MMFGFVKKNHGRHGEEKHCLLPWLRILNKNNKRQIVPLFPGATAVKGCCAGRDLPGHCHNQCPQSLSYAGAVWLPKGDSLKDQS</sequence>
<organism evidence="1 2">
    <name type="scientific">Patagioenas fasciata monilis</name>
    <dbReference type="NCBI Taxonomy" id="372326"/>
    <lineage>
        <taxon>Eukaryota</taxon>
        <taxon>Metazoa</taxon>
        <taxon>Chordata</taxon>
        <taxon>Craniata</taxon>
        <taxon>Vertebrata</taxon>
        <taxon>Euteleostomi</taxon>
        <taxon>Archelosauria</taxon>
        <taxon>Archosauria</taxon>
        <taxon>Dinosauria</taxon>
        <taxon>Saurischia</taxon>
        <taxon>Theropoda</taxon>
        <taxon>Coelurosauria</taxon>
        <taxon>Aves</taxon>
        <taxon>Neognathae</taxon>
        <taxon>Neoaves</taxon>
        <taxon>Columbimorphae</taxon>
        <taxon>Columbiformes</taxon>
        <taxon>Columbidae</taxon>
        <taxon>Patagioenas</taxon>
    </lineage>
</organism>
<dbReference type="EMBL" id="LSYS01001150">
    <property type="protein sequence ID" value="OPJ89660.1"/>
    <property type="molecule type" value="Genomic_DNA"/>
</dbReference>